<proteinExistence type="predicted"/>
<keyword evidence="2" id="KW-1185">Reference proteome</keyword>
<dbReference type="Pfam" id="PF14435">
    <property type="entry name" value="SUKH-4"/>
    <property type="match status" value="1"/>
</dbReference>
<reference evidence="1" key="1">
    <citation type="submission" date="2021-01" db="EMBL/GenBank/DDBJ databases">
        <title>Whole genome shotgun sequence of Dactylosporangium siamense NBRC 106093.</title>
        <authorList>
            <person name="Komaki H."/>
            <person name="Tamura T."/>
        </authorList>
    </citation>
    <scope>NUCLEOTIDE SEQUENCE</scope>
    <source>
        <strain evidence="1">NBRC 106093</strain>
    </source>
</reference>
<comment type="caution">
    <text evidence="1">The sequence shown here is derived from an EMBL/GenBank/DDBJ whole genome shotgun (WGS) entry which is preliminary data.</text>
</comment>
<accession>A0A919PJD1</accession>
<dbReference type="Proteomes" id="UP000660611">
    <property type="component" value="Unassembled WGS sequence"/>
</dbReference>
<protein>
    <recommendedName>
        <fullName evidence="3">SUKH-4 immunity protein of toxin-antitoxin system</fullName>
    </recommendedName>
</protein>
<name>A0A919PJD1_9ACTN</name>
<evidence type="ECO:0008006" key="3">
    <source>
        <dbReference type="Google" id="ProtNLM"/>
    </source>
</evidence>
<dbReference type="InterPro" id="IPR025851">
    <property type="entry name" value="SUKH-4"/>
</dbReference>
<dbReference type="AlphaFoldDB" id="A0A919PJD1"/>
<sequence>MDDRPSWDALVQRTRDEWGDRLVPVRPEHVDPLVEPRTREFLTMVGLPDAGFRDITPIRDERLLEPFERDGRRYVVVAAQPFYCYAIDVRTGWVQWMHHEPDYSTPANSSIAAFVLAVGLLQHQLGELEVGTRESVAQAVDTVWDELDTWDPEGLADEESRWNVLLNEYAMEYD</sequence>
<evidence type="ECO:0000313" key="2">
    <source>
        <dbReference type="Proteomes" id="UP000660611"/>
    </source>
</evidence>
<dbReference type="RefSeq" id="WP_203846820.1">
    <property type="nucleotide sequence ID" value="NZ_BONQ01000048.1"/>
</dbReference>
<dbReference type="EMBL" id="BONQ01000048">
    <property type="protein sequence ID" value="GIG45014.1"/>
    <property type="molecule type" value="Genomic_DNA"/>
</dbReference>
<evidence type="ECO:0000313" key="1">
    <source>
        <dbReference type="EMBL" id="GIG45014.1"/>
    </source>
</evidence>
<organism evidence="1 2">
    <name type="scientific">Dactylosporangium siamense</name>
    <dbReference type="NCBI Taxonomy" id="685454"/>
    <lineage>
        <taxon>Bacteria</taxon>
        <taxon>Bacillati</taxon>
        <taxon>Actinomycetota</taxon>
        <taxon>Actinomycetes</taxon>
        <taxon>Micromonosporales</taxon>
        <taxon>Micromonosporaceae</taxon>
        <taxon>Dactylosporangium</taxon>
    </lineage>
</organism>
<gene>
    <name evidence="1" type="ORF">Dsi01nite_030550</name>
</gene>